<organism evidence="4">
    <name type="scientific">marine metagenome</name>
    <dbReference type="NCBI Taxonomy" id="408172"/>
    <lineage>
        <taxon>unclassified sequences</taxon>
        <taxon>metagenomes</taxon>
        <taxon>ecological metagenomes</taxon>
    </lineage>
</organism>
<dbReference type="PANTHER" id="PTHR42693">
    <property type="entry name" value="ARYLSULFATASE FAMILY MEMBER"/>
    <property type="match status" value="1"/>
</dbReference>
<name>A0A382NW16_9ZZZZ</name>
<dbReference type="PANTHER" id="PTHR42693:SF53">
    <property type="entry name" value="ENDO-4-O-SULFATASE"/>
    <property type="match status" value="1"/>
</dbReference>
<dbReference type="InterPro" id="IPR000917">
    <property type="entry name" value="Sulfatase_N"/>
</dbReference>
<reference evidence="4" key="1">
    <citation type="submission" date="2018-05" db="EMBL/GenBank/DDBJ databases">
        <authorList>
            <person name="Lanie J.A."/>
            <person name="Ng W.-L."/>
            <person name="Kazmierczak K.M."/>
            <person name="Andrzejewski T.M."/>
            <person name="Davidsen T.M."/>
            <person name="Wayne K.J."/>
            <person name="Tettelin H."/>
            <person name="Glass J.I."/>
            <person name="Rusch D."/>
            <person name="Podicherti R."/>
            <person name="Tsui H.-C.T."/>
            <person name="Winkler M.E."/>
        </authorList>
    </citation>
    <scope>NUCLEOTIDE SEQUENCE</scope>
</reference>
<proteinExistence type="inferred from homology"/>
<dbReference type="Gene3D" id="3.40.720.10">
    <property type="entry name" value="Alkaline Phosphatase, subunit A"/>
    <property type="match status" value="1"/>
</dbReference>
<protein>
    <recommendedName>
        <fullName evidence="3">Sulfatase N-terminal domain-containing protein</fullName>
    </recommendedName>
</protein>
<feature type="domain" description="Sulfatase N-terminal" evidence="3">
    <location>
        <begin position="5"/>
        <end position="147"/>
    </location>
</feature>
<dbReference type="Pfam" id="PF00884">
    <property type="entry name" value="Sulfatase"/>
    <property type="match status" value="1"/>
</dbReference>
<keyword evidence="2" id="KW-0378">Hydrolase</keyword>
<dbReference type="AlphaFoldDB" id="A0A382NW16"/>
<dbReference type="InterPro" id="IPR017850">
    <property type="entry name" value="Alkaline_phosphatase_core_sf"/>
</dbReference>
<dbReference type="SUPFAM" id="SSF53649">
    <property type="entry name" value="Alkaline phosphatase-like"/>
    <property type="match status" value="1"/>
</dbReference>
<gene>
    <name evidence="4" type="ORF">METZ01_LOCUS318198</name>
</gene>
<sequence>EFFRDGDEPFFITVNFPDAHWPLQGQVDDLPEKQVDPKRVKVMPYVGGETPRMLAVARNYYDCMLRLDACVGQLLKELDDSGKADNTLVVFIGDHGAQMARGKVTVYEGGMRVPYVVRWPGVTKANHRSKALVSTIDLLPTFMDAAGSAKPKGLPGQSLRSVLSGGDDAQFRKYLACERNCDAARHTFPQRTIRDARYKLIHSPVRDRDDPAARYYRTHGHAHWSGCLTDKELAGASEQTKAGYARWLKPPEYQLYDLKADPHEWTDLSNDPKHAEAKQRLQTALKKWQTDTSDPLTNPDKLSMLMEENDSVFEAGRRSPKNGWHYLKYLAPTEP</sequence>
<comment type="similarity">
    <text evidence="1">Belongs to the sulfatase family.</text>
</comment>
<evidence type="ECO:0000313" key="4">
    <source>
        <dbReference type="EMBL" id="SVC65344.1"/>
    </source>
</evidence>
<dbReference type="GO" id="GO:0004065">
    <property type="term" value="F:arylsulfatase activity"/>
    <property type="evidence" value="ECO:0007669"/>
    <property type="project" value="TreeGrafter"/>
</dbReference>
<evidence type="ECO:0000259" key="3">
    <source>
        <dbReference type="Pfam" id="PF00884"/>
    </source>
</evidence>
<dbReference type="InterPro" id="IPR050738">
    <property type="entry name" value="Sulfatase"/>
</dbReference>
<evidence type="ECO:0000256" key="1">
    <source>
        <dbReference type="ARBA" id="ARBA00008779"/>
    </source>
</evidence>
<accession>A0A382NW16</accession>
<feature type="non-terminal residue" evidence="4">
    <location>
        <position position="1"/>
    </location>
</feature>
<dbReference type="EMBL" id="UINC01103170">
    <property type="protein sequence ID" value="SVC65344.1"/>
    <property type="molecule type" value="Genomic_DNA"/>
</dbReference>
<evidence type="ECO:0000256" key="2">
    <source>
        <dbReference type="ARBA" id="ARBA00022801"/>
    </source>
</evidence>